<keyword evidence="1" id="KW-0732">Signal</keyword>
<feature type="signal peptide" evidence="1">
    <location>
        <begin position="1"/>
        <end position="17"/>
    </location>
</feature>
<name>A0ABY7VRE4_9BACT</name>
<gene>
    <name evidence="2" type="ORF">PQO03_11275</name>
</gene>
<dbReference type="EMBL" id="CP117811">
    <property type="protein sequence ID" value="WDE96289.1"/>
    <property type="molecule type" value="Genomic_DNA"/>
</dbReference>
<feature type="chain" id="PRO_5046330183" description="PsbP C-terminal domain-containing protein" evidence="1">
    <location>
        <begin position="18"/>
        <end position="150"/>
    </location>
</feature>
<proteinExistence type="predicted"/>
<protein>
    <recommendedName>
        <fullName evidence="4">PsbP C-terminal domain-containing protein</fullName>
    </recommendedName>
</protein>
<organism evidence="2 3">
    <name type="scientific">Lentisphaera profundi</name>
    <dbReference type="NCBI Taxonomy" id="1658616"/>
    <lineage>
        <taxon>Bacteria</taxon>
        <taxon>Pseudomonadati</taxon>
        <taxon>Lentisphaerota</taxon>
        <taxon>Lentisphaeria</taxon>
        <taxon>Lentisphaerales</taxon>
        <taxon>Lentisphaeraceae</taxon>
        <taxon>Lentisphaera</taxon>
    </lineage>
</organism>
<keyword evidence="3" id="KW-1185">Reference proteome</keyword>
<dbReference type="Gene3D" id="3.40.1000.10">
    <property type="entry name" value="Mog1/PsbP, alpha/beta/alpha sandwich"/>
    <property type="match status" value="1"/>
</dbReference>
<evidence type="ECO:0000313" key="2">
    <source>
        <dbReference type="EMBL" id="WDE96289.1"/>
    </source>
</evidence>
<evidence type="ECO:0008006" key="4">
    <source>
        <dbReference type="Google" id="ProtNLM"/>
    </source>
</evidence>
<evidence type="ECO:0000256" key="1">
    <source>
        <dbReference type="SAM" id="SignalP"/>
    </source>
</evidence>
<accession>A0ABY7VRE4</accession>
<dbReference type="RefSeq" id="WP_274150363.1">
    <property type="nucleotide sequence ID" value="NZ_CP117811.1"/>
</dbReference>
<sequence length="150" mass="17231">MKKILFTLIALSFSMQAEFSHTDFQITAPITEKKNAPGPQVTMFFLPPMDNFQANVNVQKQAFKGSMEAYKNISLGQFQKMKFTLISESLVNGVFTIEYTGIMQKREFQWYAKAFKKGELIYLVTGTAPKRTWQYQGDILKDSVDSFKLK</sequence>
<reference evidence="2 3" key="1">
    <citation type="submission" date="2023-02" db="EMBL/GenBank/DDBJ databases">
        <title>Genome sequence of Lentisphaera profundi SAORIC-696.</title>
        <authorList>
            <person name="Kim e."/>
            <person name="Cho J.-C."/>
            <person name="Choi A."/>
            <person name="Kang I."/>
        </authorList>
    </citation>
    <scope>NUCLEOTIDE SEQUENCE [LARGE SCALE GENOMIC DNA]</scope>
    <source>
        <strain evidence="2 3">SAORIC-696</strain>
    </source>
</reference>
<evidence type="ECO:0000313" key="3">
    <source>
        <dbReference type="Proteomes" id="UP001214250"/>
    </source>
</evidence>
<dbReference type="Proteomes" id="UP001214250">
    <property type="component" value="Chromosome 1"/>
</dbReference>